<dbReference type="PANTHER" id="PTHR42789:SF1">
    <property type="entry name" value="D-ISOMER SPECIFIC 2-HYDROXYACID DEHYDROGENASE FAMILY PROTEIN (AFU_ORTHOLOGUE AFUA_6G10090)"/>
    <property type="match status" value="1"/>
</dbReference>
<evidence type="ECO:0000313" key="6">
    <source>
        <dbReference type="Proteomes" id="UP000228809"/>
    </source>
</evidence>
<evidence type="ECO:0000256" key="3">
    <source>
        <dbReference type="ARBA" id="ARBA00023027"/>
    </source>
</evidence>
<dbReference type="AlphaFoldDB" id="A0A2M6WDX2"/>
<dbReference type="PROSITE" id="PS00671">
    <property type="entry name" value="D_2_HYDROXYACID_DH_3"/>
    <property type="match status" value="1"/>
</dbReference>
<dbReference type="EMBL" id="PFBJ01000015">
    <property type="protein sequence ID" value="PIT91001.1"/>
    <property type="molecule type" value="Genomic_DNA"/>
</dbReference>
<name>A0A2M6WDX2_9BACT</name>
<dbReference type="SUPFAM" id="SSF51735">
    <property type="entry name" value="NAD(P)-binding Rossmann-fold domains"/>
    <property type="match status" value="1"/>
</dbReference>
<dbReference type="InterPro" id="IPR029753">
    <property type="entry name" value="D-isomer_DH_CS"/>
</dbReference>
<dbReference type="InterPro" id="IPR050857">
    <property type="entry name" value="D-2-hydroxyacid_DH"/>
</dbReference>
<dbReference type="InterPro" id="IPR029752">
    <property type="entry name" value="D-isomer_DH_CS1"/>
</dbReference>
<dbReference type="Pfam" id="PF02826">
    <property type="entry name" value="2-Hacid_dh_C"/>
    <property type="match status" value="1"/>
</dbReference>
<sequence>MKNKPKALYYSVLEYQPENRQKLDTLFDVVEIESPASDSLEILGQIEIAFAPLGFDFGKKKIDAMPLLKIIASNTTGEPHIDREYAESKGIVVVSLKDEQEFLATITPTAEHAWGLLLALTRRVPWAFQSVLEGKWNRRPWGARAMLSRLSIGIVGYGRLGSLVAEYAHAFRMNPIYIFDPNISRVPEWAVQTETLDELVSKSDCISVHVPALPETEKMFSRDILNTCKKGSVFINTSRGELVDEEALVGCLENGVIAGAALDVFNGEYAKNRESLLQESPLFSYAQKHDTLLLTPHIGGSTLDAWRETEARTIEIIEENSKTWQK</sequence>
<proteinExistence type="inferred from homology"/>
<dbReference type="PANTHER" id="PTHR42789">
    <property type="entry name" value="D-ISOMER SPECIFIC 2-HYDROXYACID DEHYDROGENASE FAMILY PROTEIN (AFU_ORTHOLOGUE AFUA_6G10090)"/>
    <property type="match status" value="1"/>
</dbReference>
<dbReference type="Gene3D" id="3.40.50.720">
    <property type="entry name" value="NAD(P)-binding Rossmann-like Domain"/>
    <property type="match status" value="2"/>
</dbReference>
<dbReference type="SUPFAM" id="SSF52283">
    <property type="entry name" value="Formate/glycerate dehydrogenase catalytic domain-like"/>
    <property type="match status" value="1"/>
</dbReference>
<evidence type="ECO:0000256" key="1">
    <source>
        <dbReference type="ARBA" id="ARBA00005854"/>
    </source>
</evidence>
<evidence type="ECO:0000313" key="5">
    <source>
        <dbReference type="EMBL" id="PIT91001.1"/>
    </source>
</evidence>
<dbReference type="InterPro" id="IPR006140">
    <property type="entry name" value="D-isomer_DH_NAD-bd"/>
</dbReference>
<protein>
    <submittedName>
        <fullName evidence="5">Hydroxyacid dehydrogenase</fullName>
    </submittedName>
</protein>
<dbReference type="PROSITE" id="PS00065">
    <property type="entry name" value="D_2_HYDROXYACID_DH_1"/>
    <property type="match status" value="1"/>
</dbReference>
<keyword evidence="2" id="KW-0560">Oxidoreductase</keyword>
<reference evidence="6" key="1">
    <citation type="submission" date="2017-09" db="EMBL/GenBank/DDBJ databases">
        <title>Depth-based differentiation of microbial function through sediment-hosted aquifers and enrichment of novel symbionts in the deep terrestrial subsurface.</title>
        <authorList>
            <person name="Probst A.J."/>
            <person name="Ladd B."/>
            <person name="Jarett J.K."/>
            <person name="Geller-Mcgrath D.E."/>
            <person name="Sieber C.M.K."/>
            <person name="Emerson J.B."/>
            <person name="Anantharaman K."/>
            <person name="Thomas B.C."/>
            <person name="Malmstrom R."/>
            <person name="Stieglmeier M."/>
            <person name="Klingl A."/>
            <person name="Woyke T."/>
            <person name="Ryan C.M."/>
            <person name="Banfield J.F."/>
        </authorList>
    </citation>
    <scope>NUCLEOTIDE SEQUENCE [LARGE SCALE GENOMIC DNA]</scope>
</reference>
<evidence type="ECO:0000259" key="4">
    <source>
        <dbReference type="Pfam" id="PF02826"/>
    </source>
</evidence>
<keyword evidence="3" id="KW-0520">NAD</keyword>
<comment type="similarity">
    <text evidence="1">Belongs to the D-isomer specific 2-hydroxyacid dehydrogenase family.</text>
</comment>
<gene>
    <name evidence="5" type="ORF">COU17_02790</name>
</gene>
<dbReference type="InterPro" id="IPR036291">
    <property type="entry name" value="NAD(P)-bd_dom_sf"/>
</dbReference>
<feature type="domain" description="D-isomer specific 2-hydroxyacid dehydrogenase NAD-binding" evidence="4">
    <location>
        <begin position="115"/>
        <end position="299"/>
    </location>
</feature>
<dbReference type="Proteomes" id="UP000228809">
    <property type="component" value="Unassembled WGS sequence"/>
</dbReference>
<accession>A0A2M6WDX2</accession>
<dbReference type="GO" id="GO:0051287">
    <property type="term" value="F:NAD binding"/>
    <property type="evidence" value="ECO:0007669"/>
    <property type="project" value="InterPro"/>
</dbReference>
<organism evidence="5 6">
    <name type="scientific">Candidatus Kaiserbacteria bacterium CG10_big_fil_rev_8_21_14_0_10_49_17</name>
    <dbReference type="NCBI Taxonomy" id="1974609"/>
    <lineage>
        <taxon>Bacteria</taxon>
        <taxon>Candidatus Kaiseribacteriota</taxon>
    </lineage>
</organism>
<comment type="caution">
    <text evidence="5">The sequence shown here is derived from an EMBL/GenBank/DDBJ whole genome shotgun (WGS) entry which is preliminary data.</text>
</comment>
<dbReference type="GO" id="GO:0016616">
    <property type="term" value="F:oxidoreductase activity, acting on the CH-OH group of donors, NAD or NADP as acceptor"/>
    <property type="evidence" value="ECO:0007669"/>
    <property type="project" value="InterPro"/>
</dbReference>
<evidence type="ECO:0000256" key="2">
    <source>
        <dbReference type="ARBA" id="ARBA00023002"/>
    </source>
</evidence>